<organism evidence="6 7">
    <name type="scientific">Paenibacillus puldeungensis</name>
    <dbReference type="NCBI Taxonomy" id="696536"/>
    <lineage>
        <taxon>Bacteria</taxon>
        <taxon>Bacillati</taxon>
        <taxon>Bacillota</taxon>
        <taxon>Bacilli</taxon>
        <taxon>Bacillales</taxon>
        <taxon>Paenibacillaceae</taxon>
        <taxon>Paenibacillus</taxon>
    </lineage>
</organism>
<dbReference type="RefSeq" id="WP_379320216.1">
    <property type="nucleotide sequence ID" value="NZ_JBHTLM010000011.1"/>
</dbReference>
<feature type="coiled-coil region" evidence="4">
    <location>
        <begin position="357"/>
        <end position="456"/>
    </location>
</feature>
<evidence type="ECO:0000256" key="2">
    <source>
        <dbReference type="ARBA" id="ARBA00011322"/>
    </source>
</evidence>
<feature type="coiled-coil region" evidence="4">
    <location>
        <begin position="636"/>
        <end position="670"/>
    </location>
</feature>
<sequence>MKPITLKLSGLQSYREIQEIDFEELCDTGLFGIFGPTGSGKSTILDAITLALYGKVGRASGGTQGIMNHSEDTLFVSFTFELTSAQGVERYRVERRFKRQSGISVSNTISRFIEMAPEGEKVVADKLADVTRCVEQKIGLKMDDFTRAVVLPQGKFAEFLSLKGADRRAMLQRLFHLEKYGDLLGQKLTRKVKETEQRRGEIAAEQQGLGNASEEAVKAAAEAVREAAELAALRRRELGSAQQQYDQLAKVRELSEERSTRAVQLTALREQGAGVAALEAKLALGASAEALRPGLAAWREAQQAAAERERLAAAAAASAQAAAAAATQASKEAAAAAEALGREEPALLLRLDQLEQARSLQVEVAQLLAEQRALQAQHEAGQRQLQSLMEQTQKEEQLLAKAQIRQRELEQQLKDNEVKSTERQQIQTAVQLSQQLAQLREQLVKAETEEAAGRAQKLAAEQRLESIKKKEQIKDSSQLILSDHAQENYRKLSVLESAVKRFGESLLQQETTLRLKLKERERQIWSARLAVDLQSEEPCPVCGSVHHPMLATQVDGPALQNDAELDELAGVISAAREITLTVAQDLELCRGLMNLLGGPIPEGGFGSDTDSYQAAATVEAPESVDLGQHATVSDYLAEARCEAEVLKQERSGIRQRLELLQKEIRAAQSETDMLRPQRSSAEASLAAVSGVLEQAALRTAHIRESLTTLLKQWDMEYPDLLPEEALQKLEEYTEKDRKSEDLRQRLSLSIPFIEEKSANLQTLSRETVELEKMLLQWQVQEQGKRDLLQEKQGRLFAWVGDRPVDELLLEASKQLDLLRKTAETTRTRETETMARGHELAQADALARQAVTAARDQETSLRSRWLLEMETSPFADEESVRAALLENGQAEKLNEIIQNHRTRERELEIALSELAAKLEGRTVSEEEWRECSSRLILAKEQDEEALQLKARSERDLEDLQARHVRWQELEHSRVRLEHESALLAKLQSSLRGNAFVEYVAEEQLMNVSQSASQRLRFLTKQRYALETDSGGGFVICDDANGGVKRPVATLSGGETFLTSLALALALSAQIQLRGQYPLQFFFLDEGFGTLDPELLDTVITSLEHLHHDRLSVGIISHVAELRSRLARKLIIIPAENGGAGSKIMIERM</sequence>
<evidence type="ECO:0000256" key="1">
    <source>
        <dbReference type="ARBA" id="ARBA00006930"/>
    </source>
</evidence>
<proteinExistence type="inferred from homology"/>
<comment type="subunit">
    <text evidence="2">Heterodimer of SbcC and SbcD.</text>
</comment>
<dbReference type="PANTHER" id="PTHR32114">
    <property type="entry name" value="ABC TRANSPORTER ABCH.3"/>
    <property type="match status" value="1"/>
</dbReference>
<dbReference type="Gene3D" id="3.40.50.300">
    <property type="entry name" value="P-loop containing nucleotide triphosphate hydrolases"/>
    <property type="match status" value="2"/>
</dbReference>
<feature type="domain" description="Rad50/SbcC-type AAA" evidence="5">
    <location>
        <begin position="6"/>
        <end position="205"/>
    </location>
</feature>
<comment type="similarity">
    <text evidence="1">Belongs to the SMC family. SbcC subfamily.</text>
</comment>
<dbReference type="SUPFAM" id="SSF52540">
    <property type="entry name" value="P-loop containing nucleoside triphosphate hydrolases"/>
    <property type="match status" value="1"/>
</dbReference>
<reference evidence="7" key="1">
    <citation type="journal article" date="2019" name="Int. J. Syst. Evol. Microbiol.">
        <title>The Global Catalogue of Microorganisms (GCM) 10K type strain sequencing project: providing services to taxonomists for standard genome sequencing and annotation.</title>
        <authorList>
            <consortium name="The Broad Institute Genomics Platform"/>
            <consortium name="The Broad Institute Genome Sequencing Center for Infectious Disease"/>
            <person name="Wu L."/>
            <person name="Ma J."/>
        </authorList>
    </citation>
    <scope>NUCLEOTIDE SEQUENCE [LARGE SCALE GENOMIC DNA]</scope>
    <source>
        <strain evidence="7">CCUG 59189</strain>
    </source>
</reference>
<dbReference type="InterPro" id="IPR038729">
    <property type="entry name" value="Rad50/SbcC_AAA"/>
</dbReference>
<dbReference type="InterPro" id="IPR027417">
    <property type="entry name" value="P-loop_NTPase"/>
</dbReference>
<dbReference type="Pfam" id="PF13476">
    <property type="entry name" value="AAA_23"/>
    <property type="match status" value="1"/>
</dbReference>
<evidence type="ECO:0000256" key="3">
    <source>
        <dbReference type="ARBA" id="ARBA00013368"/>
    </source>
</evidence>
<dbReference type="Pfam" id="PF13558">
    <property type="entry name" value="SbcC_Walker_B"/>
    <property type="match status" value="1"/>
</dbReference>
<gene>
    <name evidence="6" type="ORF">ACFQ3W_15885</name>
</gene>
<evidence type="ECO:0000313" key="6">
    <source>
        <dbReference type="EMBL" id="MFD1177772.1"/>
    </source>
</evidence>
<keyword evidence="7" id="KW-1185">Reference proteome</keyword>
<name>A0ABW3RYZ6_9BACL</name>
<accession>A0ABW3RYZ6</accession>
<dbReference type="PANTHER" id="PTHR32114:SF2">
    <property type="entry name" value="ABC TRANSPORTER ABCH.3"/>
    <property type="match status" value="1"/>
</dbReference>
<evidence type="ECO:0000259" key="5">
    <source>
        <dbReference type="Pfam" id="PF13476"/>
    </source>
</evidence>
<evidence type="ECO:0000256" key="4">
    <source>
        <dbReference type="SAM" id="Coils"/>
    </source>
</evidence>
<keyword evidence="4" id="KW-0175">Coiled coil</keyword>
<protein>
    <recommendedName>
        <fullName evidence="3">Nuclease SbcCD subunit C</fullName>
    </recommendedName>
</protein>
<feature type="coiled-coil region" evidence="4">
    <location>
        <begin position="941"/>
        <end position="968"/>
    </location>
</feature>
<dbReference type="Proteomes" id="UP001597262">
    <property type="component" value="Unassembled WGS sequence"/>
</dbReference>
<comment type="caution">
    <text evidence="6">The sequence shown here is derived from an EMBL/GenBank/DDBJ whole genome shotgun (WGS) entry which is preliminary data.</text>
</comment>
<dbReference type="EMBL" id="JBHTLM010000011">
    <property type="protein sequence ID" value="MFD1177772.1"/>
    <property type="molecule type" value="Genomic_DNA"/>
</dbReference>
<feature type="coiled-coil region" evidence="4">
    <location>
        <begin position="889"/>
        <end position="916"/>
    </location>
</feature>
<evidence type="ECO:0000313" key="7">
    <source>
        <dbReference type="Proteomes" id="UP001597262"/>
    </source>
</evidence>